<dbReference type="PANTHER" id="PTHR23069:SF0">
    <property type="entry name" value="TAT-BINDING HOMOLOG 7"/>
    <property type="match status" value="1"/>
</dbReference>
<name>A0A0L7KLR6_OPEBR</name>
<reference evidence="5 6" key="1">
    <citation type="journal article" date="2015" name="Genome Biol. Evol.">
        <title>The genome of winter moth (Operophtera brumata) provides a genomic perspective on sexual dimorphism and phenology.</title>
        <authorList>
            <person name="Derks M.F."/>
            <person name="Smit S."/>
            <person name="Salis L."/>
            <person name="Schijlen E."/>
            <person name="Bossers A."/>
            <person name="Mateman C."/>
            <person name="Pijl A.S."/>
            <person name="de Ridder D."/>
            <person name="Groenen M.A."/>
            <person name="Visser M.E."/>
            <person name="Megens H.J."/>
        </authorList>
    </citation>
    <scope>NUCLEOTIDE SEQUENCE [LARGE SCALE GENOMIC DNA]</scope>
    <source>
        <strain evidence="5">WM2013NL</strain>
        <tissue evidence="5">Head and thorax</tissue>
    </source>
</reference>
<keyword evidence="6" id="KW-1185">Reference proteome</keyword>
<feature type="compositionally biased region" description="Pro residues" evidence="4">
    <location>
        <begin position="158"/>
        <end position="181"/>
    </location>
</feature>
<evidence type="ECO:0000256" key="2">
    <source>
        <dbReference type="ARBA" id="ARBA00022741"/>
    </source>
</evidence>
<dbReference type="GO" id="GO:0003682">
    <property type="term" value="F:chromatin binding"/>
    <property type="evidence" value="ECO:0007669"/>
    <property type="project" value="TreeGrafter"/>
</dbReference>
<dbReference type="PANTHER" id="PTHR23069">
    <property type="entry name" value="AAA DOMAIN-CONTAINING"/>
    <property type="match status" value="1"/>
</dbReference>
<dbReference type="InterPro" id="IPR045199">
    <property type="entry name" value="ATAD2-like"/>
</dbReference>
<gene>
    <name evidence="5" type="ORF">OBRU01_24768</name>
</gene>
<feature type="non-terminal residue" evidence="5">
    <location>
        <position position="1"/>
    </location>
</feature>
<organism evidence="5 6">
    <name type="scientific">Operophtera brumata</name>
    <name type="common">Winter moth</name>
    <name type="synonym">Phalaena brumata</name>
    <dbReference type="NCBI Taxonomy" id="104452"/>
    <lineage>
        <taxon>Eukaryota</taxon>
        <taxon>Metazoa</taxon>
        <taxon>Ecdysozoa</taxon>
        <taxon>Arthropoda</taxon>
        <taxon>Hexapoda</taxon>
        <taxon>Insecta</taxon>
        <taxon>Pterygota</taxon>
        <taxon>Neoptera</taxon>
        <taxon>Endopterygota</taxon>
        <taxon>Lepidoptera</taxon>
        <taxon>Glossata</taxon>
        <taxon>Ditrysia</taxon>
        <taxon>Geometroidea</taxon>
        <taxon>Geometridae</taxon>
        <taxon>Larentiinae</taxon>
        <taxon>Operophtera</taxon>
    </lineage>
</organism>
<sequence length="452" mass="50398">IGHTPLSRNVLLVSGPCAASHVAPALLARLERCTVKELSVATLHSALTFTQEQAVISVFSECRRADKGCVLYIRDILSVWRSLSMSHGGTLLLQLWQSHAAGDNTLLLASTDAAHSDLPRELQDLFPIYKDCVYSVREPNASEVIAFLKPIIAEALHDPPPIESNEPPPPLPRAPPPPPPRESPEEVTRRKRKEDYKLRELRIFLRDICRKSRQCSHKIKRHSKYTLFKNSDLFNLELSNQFSSLKINEIEDDQYKVIIKGISSSNKIKSAGKNKAKLSSETKKLIHEREQTAIRTAEYTKVDRKVKCSIRKDIRLLNLHLIKTAIEKHTSLRTAKQGYSKSKHWINCLRDQNGTKQNSREKIMELVCSLDTMDLVSFVSDVLNSIPVVAQGKAFVHYVVGDKEGGDQALDQSCRVIKGVTTGVVEGTAGVIKEVVTLPVNVAVNVVSAVIK</sequence>
<dbReference type="AlphaFoldDB" id="A0A0L7KLR6"/>
<comment type="caution">
    <text evidence="5">The sequence shown here is derived from an EMBL/GenBank/DDBJ whole genome shotgun (WGS) entry which is preliminary data.</text>
</comment>
<evidence type="ECO:0000256" key="1">
    <source>
        <dbReference type="ARBA" id="ARBA00006914"/>
    </source>
</evidence>
<evidence type="ECO:0000256" key="3">
    <source>
        <dbReference type="ARBA" id="ARBA00022840"/>
    </source>
</evidence>
<evidence type="ECO:0000256" key="4">
    <source>
        <dbReference type="SAM" id="MobiDB-lite"/>
    </source>
</evidence>
<feature type="non-terminal residue" evidence="5">
    <location>
        <position position="452"/>
    </location>
</feature>
<keyword evidence="2" id="KW-0547">Nucleotide-binding</keyword>
<dbReference type="GO" id="GO:0006337">
    <property type="term" value="P:nucleosome disassembly"/>
    <property type="evidence" value="ECO:0007669"/>
    <property type="project" value="TreeGrafter"/>
</dbReference>
<dbReference type="GO" id="GO:0006334">
    <property type="term" value="P:nucleosome assembly"/>
    <property type="evidence" value="ECO:0007669"/>
    <property type="project" value="TreeGrafter"/>
</dbReference>
<feature type="compositionally biased region" description="Basic and acidic residues" evidence="4">
    <location>
        <begin position="182"/>
        <end position="192"/>
    </location>
</feature>
<dbReference type="EMBL" id="JTDY01009169">
    <property type="protein sequence ID" value="KOB64031.1"/>
    <property type="molecule type" value="Genomic_DNA"/>
</dbReference>
<proteinExistence type="inferred from homology"/>
<comment type="similarity">
    <text evidence="1">Belongs to the AAA ATPase family.</text>
</comment>
<evidence type="ECO:0000313" key="6">
    <source>
        <dbReference type="Proteomes" id="UP000037510"/>
    </source>
</evidence>
<dbReference type="STRING" id="104452.A0A0L7KLR6"/>
<protein>
    <submittedName>
        <fullName evidence="5">ATPase family AAA domain-containing protein 2</fullName>
    </submittedName>
</protein>
<keyword evidence="3" id="KW-0067">ATP-binding</keyword>
<dbReference type="GO" id="GO:0005524">
    <property type="term" value="F:ATP binding"/>
    <property type="evidence" value="ECO:0007669"/>
    <property type="project" value="UniProtKB-KW"/>
</dbReference>
<dbReference type="GO" id="GO:0045815">
    <property type="term" value="P:transcription initiation-coupled chromatin remodeling"/>
    <property type="evidence" value="ECO:0007669"/>
    <property type="project" value="TreeGrafter"/>
</dbReference>
<feature type="region of interest" description="Disordered" evidence="4">
    <location>
        <begin position="158"/>
        <end position="192"/>
    </location>
</feature>
<dbReference type="GO" id="GO:0005634">
    <property type="term" value="C:nucleus"/>
    <property type="evidence" value="ECO:0007669"/>
    <property type="project" value="TreeGrafter"/>
</dbReference>
<dbReference type="GO" id="GO:0016887">
    <property type="term" value="F:ATP hydrolysis activity"/>
    <property type="evidence" value="ECO:0007669"/>
    <property type="project" value="TreeGrafter"/>
</dbReference>
<accession>A0A0L7KLR6</accession>
<dbReference type="Proteomes" id="UP000037510">
    <property type="component" value="Unassembled WGS sequence"/>
</dbReference>
<dbReference type="GO" id="GO:0042393">
    <property type="term" value="F:histone binding"/>
    <property type="evidence" value="ECO:0007669"/>
    <property type="project" value="TreeGrafter"/>
</dbReference>
<evidence type="ECO:0000313" key="5">
    <source>
        <dbReference type="EMBL" id="KOB64031.1"/>
    </source>
</evidence>